<organism evidence="5 6">
    <name type="scientific">Oceanobacillus jeddahense</name>
    <dbReference type="NCBI Taxonomy" id="1462527"/>
    <lineage>
        <taxon>Bacteria</taxon>
        <taxon>Bacillati</taxon>
        <taxon>Bacillota</taxon>
        <taxon>Bacilli</taxon>
        <taxon>Bacillales</taxon>
        <taxon>Bacillaceae</taxon>
        <taxon>Oceanobacillus</taxon>
    </lineage>
</organism>
<dbReference type="PANTHER" id="PTHR30363">
    <property type="entry name" value="HTH-TYPE TRANSCRIPTIONAL REGULATOR SRLR-RELATED"/>
    <property type="match status" value="1"/>
</dbReference>
<keyword evidence="3" id="KW-0804">Transcription</keyword>
<dbReference type="SMART" id="SM01134">
    <property type="entry name" value="DeoRC"/>
    <property type="match status" value="1"/>
</dbReference>
<sequence>MYEIEKEKTLFAEERKKQIVAVIRDRKKVTVPFLCDFFKVSPATIRNDLAELENIKLIKRTHGGAIDLSQTGYEPSSNEKKVKNLHLKKAIAKESVKFIEDNDIIILDAGTTTIELAKLLHGYSNLTVVVNDITIAQYLENIDGVNIILIGGAIRKKQHCAVGPIASKILNELSVDKVFLGTNGFTLERGCTTPDMNQAEIKEIMVKIASKVFVLCDSSKFGNTSFSQFAPPSLIDVLITDHEVEKDYYESLTKEIPKTIIAYE</sequence>
<dbReference type="Pfam" id="PF08220">
    <property type="entry name" value="HTH_DeoR"/>
    <property type="match status" value="1"/>
</dbReference>
<dbReference type="InterPro" id="IPR050313">
    <property type="entry name" value="Carb_Metab_HTH_regulators"/>
</dbReference>
<dbReference type="GO" id="GO:0003677">
    <property type="term" value="F:DNA binding"/>
    <property type="evidence" value="ECO:0007669"/>
    <property type="project" value="UniProtKB-KW"/>
</dbReference>
<protein>
    <submittedName>
        <fullName evidence="5">DeoR/GlpR family DNA-binding transcription regulator</fullName>
    </submittedName>
</protein>
<proteinExistence type="predicted"/>
<dbReference type="PROSITE" id="PS51000">
    <property type="entry name" value="HTH_DEOR_2"/>
    <property type="match status" value="1"/>
</dbReference>
<dbReference type="InterPro" id="IPR001034">
    <property type="entry name" value="DeoR_HTH"/>
</dbReference>
<dbReference type="Proteomes" id="UP001059773">
    <property type="component" value="Chromosome"/>
</dbReference>
<dbReference type="PRINTS" id="PR00037">
    <property type="entry name" value="HTHLACR"/>
</dbReference>
<dbReference type="InterPro" id="IPR018356">
    <property type="entry name" value="Tscrpt_reg_HTH_DeoR_CS"/>
</dbReference>
<evidence type="ECO:0000256" key="1">
    <source>
        <dbReference type="ARBA" id="ARBA00023015"/>
    </source>
</evidence>
<dbReference type="SUPFAM" id="SSF46785">
    <property type="entry name" value="Winged helix' DNA-binding domain"/>
    <property type="match status" value="1"/>
</dbReference>
<feature type="domain" description="HTH deoR-type" evidence="4">
    <location>
        <begin position="12"/>
        <end position="67"/>
    </location>
</feature>
<evidence type="ECO:0000256" key="2">
    <source>
        <dbReference type="ARBA" id="ARBA00023125"/>
    </source>
</evidence>
<dbReference type="SUPFAM" id="SSF100950">
    <property type="entry name" value="NagB/RpiA/CoA transferase-like"/>
    <property type="match status" value="1"/>
</dbReference>
<dbReference type="SMART" id="SM00420">
    <property type="entry name" value="HTH_DEOR"/>
    <property type="match status" value="1"/>
</dbReference>
<dbReference type="PANTHER" id="PTHR30363:SF44">
    <property type="entry name" value="AGA OPERON TRANSCRIPTIONAL REPRESSOR-RELATED"/>
    <property type="match status" value="1"/>
</dbReference>
<dbReference type="Pfam" id="PF00455">
    <property type="entry name" value="DeoRC"/>
    <property type="match status" value="1"/>
</dbReference>
<dbReference type="InterPro" id="IPR036388">
    <property type="entry name" value="WH-like_DNA-bd_sf"/>
</dbReference>
<keyword evidence="1" id="KW-0805">Transcription regulation</keyword>
<keyword evidence="6" id="KW-1185">Reference proteome</keyword>
<name>A0ABY5JPV7_9BACI</name>
<evidence type="ECO:0000256" key="3">
    <source>
        <dbReference type="ARBA" id="ARBA00023163"/>
    </source>
</evidence>
<dbReference type="PROSITE" id="PS00894">
    <property type="entry name" value="HTH_DEOR_1"/>
    <property type="match status" value="1"/>
</dbReference>
<keyword evidence="2 5" id="KW-0238">DNA-binding</keyword>
<evidence type="ECO:0000313" key="6">
    <source>
        <dbReference type="Proteomes" id="UP001059773"/>
    </source>
</evidence>
<dbReference type="EMBL" id="CP101914">
    <property type="protein sequence ID" value="UUI02328.1"/>
    <property type="molecule type" value="Genomic_DNA"/>
</dbReference>
<evidence type="ECO:0000259" key="4">
    <source>
        <dbReference type="PROSITE" id="PS51000"/>
    </source>
</evidence>
<evidence type="ECO:0000313" key="5">
    <source>
        <dbReference type="EMBL" id="UUI02328.1"/>
    </source>
</evidence>
<dbReference type="InterPro" id="IPR014036">
    <property type="entry name" value="DeoR-like_C"/>
</dbReference>
<dbReference type="RefSeq" id="WP_256707568.1">
    <property type="nucleotide sequence ID" value="NZ_CP101914.1"/>
</dbReference>
<gene>
    <name evidence="5" type="ORF">NP439_20165</name>
</gene>
<dbReference type="Gene3D" id="1.10.10.10">
    <property type="entry name" value="Winged helix-like DNA-binding domain superfamily/Winged helix DNA-binding domain"/>
    <property type="match status" value="1"/>
</dbReference>
<dbReference type="InterPro" id="IPR036390">
    <property type="entry name" value="WH_DNA-bd_sf"/>
</dbReference>
<dbReference type="Gene3D" id="3.40.50.1360">
    <property type="match status" value="1"/>
</dbReference>
<accession>A0ABY5JPV7</accession>
<dbReference type="InterPro" id="IPR037171">
    <property type="entry name" value="NagB/RpiA_transferase-like"/>
</dbReference>
<reference evidence="5" key="1">
    <citation type="submission" date="2022-07" db="EMBL/GenBank/DDBJ databases">
        <title>FELIX.</title>
        <authorList>
            <person name="Wan K.H."/>
            <person name="Park S."/>
            <person name="Lawrence Q."/>
            <person name="Eichenberger J.P."/>
            <person name="Booth B.W."/>
            <person name="Piaggio A.J."/>
            <person name="Chandler J.C."/>
            <person name="Franklin A.B."/>
            <person name="Celniker S.E."/>
        </authorList>
    </citation>
    <scope>NUCLEOTIDE SEQUENCE</scope>
    <source>
        <strain evidence="5">QA-1986 374</strain>
    </source>
</reference>